<dbReference type="InterPro" id="IPR051610">
    <property type="entry name" value="GPI/OXD"/>
</dbReference>
<evidence type="ECO:0000259" key="3">
    <source>
        <dbReference type="Pfam" id="PF07883"/>
    </source>
</evidence>
<dbReference type="InterPro" id="IPR013096">
    <property type="entry name" value="Cupin_2"/>
</dbReference>
<accession>A0ABR2KLA2</accession>
<dbReference type="InterPro" id="IPR011051">
    <property type="entry name" value="RmlC_Cupin_sf"/>
</dbReference>
<evidence type="ECO:0000256" key="1">
    <source>
        <dbReference type="ARBA" id="ARBA00022723"/>
    </source>
</evidence>
<organism evidence="4 5">
    <name type="scientific">Tritrichomonas musculus</name>
    <dbReference type="NCBI Taxonomy" id="1915356"/>
    <lineage>
        <taxon>Eukaryota</taxon>
        <taxon>Metamonada</taxon>
        <taxon>Parabasalia</taxon>
        <taxon>Tritrichomonadida</taxon>
        <taxon>Tritrichomonadidae</taxon>
        <taxon>Tritrichomonas</taxon>
    </lineage>
</organism>
<keyword evidence="2" id="KW-0732">Signal</keyword>
<evidence type="ECO:0000256" key="2">
    <source>
        <dbReference type="SAM" id="SignalP"/>
    </source>
</evidence>
<dbReference type="InterPro" id="IPR014710">
    <property type="entry name" value="RmlC-like_jellyroll"/>
</dbReference>
<dbReference type="SUPFAM" id="SSF51182">
    <property type="entry name" value="RmlC-like cupins"/>
    <property type="match status" value="1"/>
</dbReference>
<feature type="chain" id="PRO_5046972213" description="Cupin type-2 domain-containing protein" evidence="2">
    <location>
        <begin position="18"/>
        <end position="167"/>
    </location>
</feature>
<comment type="caution">
    <text evidence="4">The sequence shown here is derived from an EMBL/GenBank/DDBJ whole genome shotgun (WGS) entry which is preliminary data.</text>
</comment>
<evidence type="ECO:0000313" key="4">
    <source>
        <dbReference type="EMBL" id="KAK8891588.1"/>
    </source>
</evidence>
<dbReference type="PANTHER" id="PTHR35848">
    <property type="entry name" value="OXALATE-BINDING PROTEIN"/>
    <property type="match status" value="1"/>
</dbReference>
<keyword evidence="5" id="KW-1185">Reference proteome</keyword>
<gene>
    <name evidence="4" type="ORF">M9Y10_028801</name>
</gene>
<dbReference type="EMBL" id="JAPFFF010000004">
    <property type="protein sequence ID" value="KAK8891588.1"/>
    <property type="molecule type" value="Genomic_DNA"/>
</dbReference>
<evidence type="ECO:0000313" key="5">
    <source>
        <dbReference type="Proteomes" id="UP001470230"/>
    </source>
</evidence>
<sequence length="167" mass="18147">MFCLLTILSISAAKVQTVSEGTNYTAVNIGKFSDLSQYELKKPDGKVMCTGKVFIGNDAKMTGSEISYTTLPPGGQSPFFHVHHIHEESYLVISGSGEFQIEDNVFPIEEGSVVRVGTGVSRGIKNTGKVPLVYLCIQTTENSFKAHIPDEAEITQTPPKFTVSDEV</sequence>
<reference evidence="4 5" key="1">
    <citation type="submission" date="2024-04" db="EMBL/GenBank/DDBJ databases">
        <title>Tritrichomonas musculus Genome.</title>
        <authorList>
            <person name="Alves-Ferreira E."/>
            <person name="Grigg M."/>
            <person name="Lorenzi H."/>
            <person name="Galac M."/>
        </authorList>
    </citation>
    <scope>NUCLEOTIDE SEQUENCE [LARGE SCALE GENOMIC DNA]</scope>
    <source>
        <strain evidence="4 5">EAF2021</strain>
    </source>
</reference>
<protein>
    <recommendedName>
        <fullName evidence="3">Cupin type-2 domain-containing protein</fullName>
    </recommendedName>
</protein>
<dbReference type="Pfam" id="PF07883">
    <property type="entry name" value="Cupin_2"/>
    <property type="match status" value="1"/>
</dbReference>
<dbReference type="Gene3D" id="2.60.120.10">
    <property type="entry name" value="Jelly Rolls"/>
    <property type="match status" value="1"/>
</dbReference>
<feature type="signal peptide" evidence="2">
    <location>
        <begin position="1"/>
        <end position="17"/>
    </location>
</feature>
<name>A0ABR2KLA2_9EUKA</name>
<feature type="domain" description="Cupin type-2" evidence="3">
    <location>
        <begin position="68"/>
        <end position="137"/>
    </location>
</feature>
<dbReference type="Proteomes" id="UP001470230">
    <property type="component" value="Unassembled WGS sequence"/>
</dbReference>
<proteinExistence type="predicted"/>
<keyword evidence="1" id="KW-0479">Metal-binding</keyword>
<dbReference type="PANTHER" id="PTHR35848:SF6">
    <property type="entry name" value="CUPIN TYPE-2 DOMAIN-CONTAINING PROTEIN"/>
    <property type="match status" value="1"/>
</dbReference>